<protein>
    <submittedName>
        <fullName evidence="3">Uncharacterized protein</fullName>
    </submittedName>
</protein>
<evidence type="ECO:0000256" key="2">
    <source>
        <dbReference type="SAM" id="MobiDB-lite"/>
    </source>
</evidence>
<evidence type="ECO:0000313" key="3">
    <source>
        <dbReference type="EMBL" id="AGW41892.1"/>
    </source>
</evidence>
<accession>U3PB01</accession>
<feature type="compositionally biased region" description="Basic residues" evidence="2">
    <location>
        <begin position="116"/>
        <end position="125"/>
    </location>
</feature>
<dbReference type="EMBL" id="CP006734">
    <property type="protein sequence ID" value="AGW41892.1"/>
    <property type="molecule type" value="Genomic_DNA"/>
</dbReference>
<dbReference type="PANTHER" id="PTHR34218:SF4">
    <property type="entry name" value="ACYL-HOMOSERINE LACTONE ACYLASE QUIP"/>
    <property type="match status" value="1"/>
</dbReference>
<dbReference type="eggNOG" id="COG2366">
    <property type="taxonomic scope" value="Bacteria"/>
</dbReference>
<reference evidence="3 4" key="1">
    <citation type="journal article" date="2013" name="Genome Announc.">
        <title>Complete Genome Sequence of Leifsonia xyli subsp. cynodontis Strain DSM46306, a Gram-Positive Bacterial Pathogen of Grasses.</title>
        <authorList>
            <person name="Monteiro-Vitorello C.B."/>
            <person name="Zerillo M.M."/>
            <person name="Van Sluys M.A."/>
            <person name="Camargo L.E."/>
            <person name="Kitajima J.P."/>
        </authorList>
    </citation>
    <scope>NUCLEOTIDE SEQUENCE [LARGE SCALE GENOMIC DNA]</scope>
    <source>
        <strain evidence="3 4">DSM 46306</strain>
    </source>
</reference>
<dbReference type="SUPFAM" id="SSF56235">
    <property type="entry name" value="N-terminal nucleophile aminohydrolases (Ntn hydrolases)"/>
    <property type="match status" value="1"/>
</dbReference>
<dbReference type="STRING" id="1389489.O159_18690"/>
<comment type="similarity">
    <text evidence="1">Belongs to the peptidase S45 family.</text>
</comment>
<name>U3PB01_LEIXC</name>
<dbReference type="RefSeq" id="WP_021755376.1">
    <property type="nucleotide sequence ID" value="NC_022438.1"/>
</dbReference>
<gene>
    <name evidence="3" type="ORF">O159_18690</name>
</gene>
<dbReference type="Proteomes" id="UP000016743">
    <property type="component" value="Chromosome"/>
</dbReference>
<dbReference type="AlphaFoldDB" id="U3PB01"/>
<evidence type="ECO:0000256" key="1">
    <source>
        <dbReference type="ARBA" id="ARBA00006586"/>
    </source>
</evidence>
<dbReference type="PATRIC" id="fig|1389489.3.peg.1800"/>
<dbReference type="InterPro" id="IPR023343">
    <property type="entry name" value="Penicillin_amidase_dom1"/>
</dbReference>
<dbReference type="GO" id="GO:0017000">
    <property type="term" value="P:antibiotic biosynthetic process"/>
    <property type="evidence" value="ECO:0007669"/>
    <property type="project" value="InterPro"/>
</dbReference>
<dbReference type="Pfam" id="PF01804">
    <property type="entry name" value="Penicil_amidase"/>
    <property type="match status" value="1"/>
</dbReference>
<keyword evidence="4" id="KW-1185">Reference proteome</keyword>
<organism evidence="3 4">
    <name type="scientific">Leifsonia xyli subsp. cynodontis DSM 46306</name>
    <dbReference type="NCBI Taxonomy" id="1389489"/>
    <lineage>
        <taxon>Bacteria</taxon>
        <taxon>Bacillati</taxon>
        <taxon>Actinomycetota</taxon>
        <taxon>Actinomycetes</taxon>
        <taxon>Micrococcales</taxon>
        <taxon>Microbacteriaceae</taxon>
        <taxon>Leifsonia</taxon>
    </lineage>
</organism>
<proteinExistence type="inferred from homology"/>
<sequence>MPQITAQTADDLFRAQGYVHAQDRFWEMDFRRHVTAGRLSELFGASQVPTDTFIRTLGWRNIAEQEVELLDETSLRYYQDYADGVNAYLAGHRGGRRSPWSTRCSVCRTPDTPPRSGRRPTRSPG</sequence>
<dbReference type="Gene3D" id="1.10.439.10">
    <property type="entry name" value="Penicillin Amidohydrolase, domain 1"/>
    <property type="match status" value="1"/>
</dbReference>
<evidence type="ECO:0000313" key="4">
    <source>
        <dbReference type="Proteomes" id="UP000016743"/>
    </source>
</evidence>
<dbReference type="KEGG" id="lxy:O159_18690"/>
<dbReference type="PANTHER" id="PTHR34218">
    <property type="entry name" value="PEPTIDASE S45 PENICILLIN AMIDASE"/>
    <property type="match status" value="1"/>
</dbReference>
<dbReference type="InterPro" id="IPR002692">
    <property type="entry name" value="S45"/>
</dbReference>
<dbReference type="InterPro" id="IPR029055">
    <property type="entry name" value="Ntn_hydrolases_N"/>
</dbReference>
<feature type="region of interest" description="Disordered" evidence="2">
    <location>
        <begin position="92"/>
        <end position="125"/>
    </location>
</feature>
<dbReference type="HOGENOM" id="CLU_1989867_0_0_11"/>
<dbReference type="GO" id="GO:0016811">
    <property type="term" value="F:hydrolase activity, acting on carbon-nitrogen (but not peptide) bonds, in linear amides"/>
    <property type="evidence" value="ECO:0007669"/>
    <property type="project" value="InterPro"/>
</dbReference>